<dbReference type="GO" id="GO:0005634">
    <property type="term" value="C:nucleus"/>
    <property type="evidence" value="ECO:0007669"/>
    <property type="project" value="TreeGrafter"/>
</dbReference>
<dbReference type="PANTHER" id="PTHR12790:SF0">
    <property type="entry name" value="RNA POLYMERASE I-SPECIFIC TRANSCRIPTION INITIATION FACTOR RRN3-RELATED"/>
    <property type="match status" value="1"/>
</dbReference>
<dbReference type="GO" id="GO:0001042">
    <property type="term" value="F:RNA polymerase I core binding"/>
    <property type="evidence" value="ECO:0007669"/>
    <property type="project" value="TreeGrafter"/>
</dbReference>
<keyword evidence="3" id="KW-0396">Initiation factor</keyword>
<feature type="compositionally biased region" description="Acidic residues" evidence="2">
    <location>
        <begin position="133"/>
        <end position="164"/>
    </location>
</feature>
<dbReference type="RefSeq" id="XP_044720743.1">
    <property type="nucleotide sequence ID" value="XM_044864211.1"/>
</dbReference>
<sequence>MVDAEDPASYIGQDLEWIGMSKRDVSVQIFGKLNPLKVCAPVIVEEFAKLAHRLNFMYIYPLVESNKRIRLSQYLSSTYATGGALRDAGYEAQGESFHQLDPYFPFDPYQLPVSKRWLENDYVHWKSVPGLNADEDDSDGMEEDEERDAVEEETATDSDGDDLD</sequence>
<evidence type="ECO:0000256" key="1">
    <source>
        <dbReference type="ARBA" id="ARBA00010098"/>
    </source>
</evidence>
<dbReference type="Pfam" id="PF05327">
    <property type="entry name" value="RRN3"/>
    <property type="match status" value="1"/>
</dbReference>
<accession>A0A9P8SJ24</accession>
<evidence type="ECO:0000313" key="4">
    <source>
        <dbReference type="Proteomes" id="UP000824596"/>
    </source>
</evidence>
<proteinExistence type="inferred from homology"/>
<dbReference type="EMBL" id="JAIZPD010000005">
    <property type="protein sequence ID" value="KAH0963230.1"/>
    <property type="molecule type" value="Genomic_DNA"/>
</dbReference>
<dbReference type="GO" id="GO:0003743">
    <property type="term" value="F:translation initiation factor activity"/>
    <property type="evidence" value="ECO:0007669"/>
    <property type="project" value="UniProtKB-KW"/>
</dbReference>
<dbReference type="Proteomes" id="UP000824596">
    <property type="component" value="Unassembled WGS sequence"/>
</dbReference>
<dbReference type="OrthoDB" id="26970at2759"/>
<organism evidence="3 4">
    <name type="scientific">Hirsutella rhossiliensis</name>
    <dbReference type="NCBI Taxonomy" id="111463"/>
    <lineage>
        <taxon>Eukaryota</taxon>
        <taxon>Fungi</taxon>
        <taxon>Dikarya</taxon>
        <taxon>Ascomycota</taxon>
        <taxon>Pezizomycotina</taxon>
        <taxon>Sordariomycetes</taxon>
        <taxon>Hypocreomycetidae</taxon>
        <taxon>Hypocreales</taxon>
        <taxon>Ophiocordycipitaceae</taxon>
        <taxon>Hirsutella</taxon>
    </lineage>
</organism>
<dbReference type="GO" id="GO:0006361">
    <property type="term" value="P:transcription initiation at RNA polymerase I promoter"/>
    <property type="evidence" value="ECO:0007669"/>
    <property type="project" value="InterPro"/>
</dbReference>
<protein>
    <submittedName>
        <fullName evidence="3">RNA polymerase I specific transcription initiation factor RRN3 domain-containing protein</fullName>
    </submittedName>
</protein>
<evidence type="ECO:0000313" key="3">
    <source>
        <dbReference type="EMBL" id="KAH0963230.1"/>
    </source>
</evidence>
<comment type="similarity">
    <text evidence="1">Belongs to the RRN3 family.</text>
</comment>
<dbReference type="AlphaFoldDB" id="A0A9P8SJ24"/>
<dbReference type="InterPro" id="IPR007991">
    <property type="entry name" value="RNA_pol_I_trans_ini_fac_RRN3"/>
</dbReference>
<feature type="region of interest" description="Disordered" evidence="2">
    <location>
        <begin position="129"/>
        <end position="164"/>
    </location>
</feature>
<keyword evidence="3" id="KW-0648">Protein biosynthesis</keyword>
<dbReference type="GO" id="GO:0001181">
    <property type="term" value="F:RNA polymerase I general transcription initiation factor activity"/>
    <property type="evidence" value="ECO:0007669"/>
    <property type="project" value="InterPro"/>
</dbReference>
<keyword evidence="4" id="KW-1185">Reference proteome</keyword>
<dbReference type="PANTHER" id="PTHR12790">
    <property type="entry name" value="TRANSCRIPTION INITIATION FACTOR IA RRN3"/>
    <property type="match status" value="1"/>
</dbReference>
<evidence type="ECO:0000256" key="2">
    <source>
        <dbReference type="SAM" id="MobiDB-lite"/>
    </source>
</evidence>
<gene>
    <name evidence="3" type="ORF">HRG_05740</name>
</gene>
<comment type="caution">
    <text evidence="3">The sequence shown here is derived from an EMBL/GenBank/DDBJ whole genome shotgun (WGS) entry which is preliminary data.</text>
</comment>
<dbReference type="GeneID" id="68354869"/>
<name>A0A9P8SJ24_9HYPO</name>
<reference evidence="3" key="1">
    <citation type="submission" date="2021-09" db="EMBL/GenBank/DDBJ databases">
        <title>A high-quality genome of the endoparasitic fungus Hirsutella rhossiliensis with a comparison of Hirsutella genomes reveals transposable elements contributing to genome size variation.</title>
        <authorList>
            <person name="Lin R."/>
            <person name="Jiao Y."/>
            <person name="Sun X."/>
            <person name="Ling J."/>
            <person name="Xie B."/>
            <person name="Cheng X."/>
        </authorList>
    </citation>
    <scope>NUCLEOTIDE SEQUENCE</scope>
    <source>
        <strain evidence="3">HR02</strain>
    </source>
</reference>